<dbReference type="InterPro" id="IPR015500">
    <property type="entry name" value="Peptidase_S8_subtilisin-rel"/>
</dbReference>
<evidence type="ECO:0000313" key="7">
    <source>
        <dbReference type="EMBL" id="GLI03201.1"/>
    </source>
</evidence>
<protein>
    <submittedName>
        <fullName evidence="7">Serine protease</fullName>
    </submittedName>
</protein>
<evidence type="ECO:0000313" key="8">
    <source>
        <dbReference type="Proteomes" id="UP001144280"/>
    </source>
</evidence>
<feature type="active site" description="Charge relay system" evidence="5">
    <location>
        <position position="173"/>
    </location>
</feature>
<dbReference type="PANTHER" id="PTHR43806">
    <property type="entry name" value="PEPTIDASE S8"/>
    <property type="match status" value="1"/>
</dbReference>
<organism evidence="7 8">
    <name type="scientific">Phytohabitans aurantiacus</name>
    <dbReference type="NCBI Taxonomy" id="3016789"/>
    <lineage>
        <taxon>Bacteria</taxon>
        <taxon>Bacillati</taxon>
        <taxon>Actinomycetota</taxon>
        <taxon>Actinomycetes</taxon>
        <taxon>Micromonosporales</taxon>
        <taxon>Micromonosporaceae</taxon>
    </lineage>
</organism>
<dbReference type="SUPFAM" id="SSF52743">
    <property type="entry name" value="Subtilisin-like"/>
    <property type="match status" value="1"/>
</dbReference>
<evidence type="ECO:0000259" key="6">
    <source>
        <dbReference type="Pfam" id="PF00082"/>
    </source>
</evidence>
<dbReference type="GO" id="GO:0008233">
    <property type="term" value="F:peptidase activity"/>
    <property type="evidence" value="ECO:0007669"/>
    <property type="project" value="UniProtKB-KW"/>
</dbReference>
<feature type="domain" description="Peptidase S8/S53" evidence="6">
    <location>
        <begin position="164"/>
        <end position="418"/>
    </location>
</feature>
<keyword evidence="8" id="KW-1185">Reference proteome</keyword>
<sequence length="1050" mass="109461">MNTEAPGGHWVTLVTGDRVYLDGDRVAIEAAAGRERVGFSQYSREGHQYVVPNDALRLVSSGRVDSRLFDVTGLVAAGYDDSQVAEVPTILSGVSPRSGRVTRSLSSVGGSAVKVEKRRAASFWADVTANKAGKVWLDGRRTVSLDRSAAQIGAPDAWAAGYDGSGVTVAVLDTGADATHPDLAGRIAEQRDFTGTDLRDTVGHGTHVAATIAGTSTRYRGIAPGATLLIGKVCPTRQCSESAILAGMEWAAPRADIVNMSLGGPDTGDADPLKVALNALTASTGTLFVVAAGNNGAEGGVSSPATADAALAVGAVDRQENLASFSNRGPRADGGIKPDITAPGVDIVAALSKDSGYPASSPGYTQLSGTSMATPHVAGAAALLAQQHPAWRAGELKAQLMASARSNPALTPNQQGAGRVDLTRAVRQAVLAAPVSLALGTQAFPAGDDTPVVRTVTYRNEGAAPLTLALTTPATGPDGGPAPAGMFAVSPALLTVPAGGTASATLTADTRVTSPTGAFHGAVVASSADGTISARVPLTIAKEHESRRLTVTVLDRTGAPATDYSLNIVGVDFPVIKVPYSATGTTTTSLRVGRYDLQATVVTPEPGGGSSTLLVRPAFTVGSGGDAQVVLDARQGTPASVTVRREGAASRLADLGYHRVLPSGYSLPYRVIGNTFDKLYAASLGDPLPADAGTLTAEVRAFWARSNADGTFTDSPYEYDLVWYKRGALFRNFRHVVRDSELAKVTHRFYSVTPDARSAIMHNWGFPAEGGSALSGPIPFTIPGERVSYHSAGGVNWDSRLDQRGPGYGTQFWTAPVTWKAGKQYTVEWQKGPASPIFNSDLVFFTRKGNMMSFNVPPFGDQAGHTGYSTLDTGKMSFYRDGTLLADIPTYFYDAGGAVPATESTYRLEYAVTRGADGSFDNATAISGAWTFRSAETPADKATSLPLASVAFRPALDLENSAPGGRPYAVPLTIERQPGAAPSALRKATVDVSYDEGATWHRVPLLPTGRASWLALLSHPKQGSVSLRASAEYADAATVTYTVTRAYNLR</sequence>
<dbReference type="InterPro" id="IPR000209">
    <property type="entry name" value="Peptidase_S8/S53_dom"/>
</dbReference>
<name>A0ABQ5RC76_9ACTN</name>
<evidence type="ECO:0000256" key="5">
    <source>
        <dbReference type="PROSITE-ProRule" id="PRU01240"/>
    </source>
</evidence>
<evidence type="ECO:0000256" key="3">
    <source>
        <dbReference type="ARBA" id="ARBA00022801"/>
    </source>
</evidence>
<reference evidence="7" key="1">
    <citation type="submission" date="2022-12" db="EMBL/GenBank/DDBJ databases">
        <title>New Phytohabitans aurantiacus sp. RD004123 nov., an actinomycete isolated from soil.</title>
        <authorList>
            <person name="Triningsih D.W."/>
            <person name="Harunari E."/>
            <person name="Igarashi Y."/>
        </authorList>
    </citation>
    <scope>NUCLEOTIDE SEQUENCE</scope>
    <source>
        <strain evidence="7">RD004123</strain>
    </source>
</reference>
<comment type="similarity">
    <text evidence="1 5">Belongs to the peptidase S8 family.</text>
</comment>
<feature type="active site" description="Charge relay system" evidence="5">
    <location>
        <position position="371"/>
    </location>
</feature>
<evidence type="ECO:0000256" key="4">
    <source>
        <dbReference type="ARBA" id="ARBA00022825"/>
    </source>
</evidence>
<dbReference type="InterPro" id="IPR023828">
    <property type="entry name" value="Peptidase_S8_Ser-AS"/>
</dbReference>
<dbReference type="Gene3D" id="3.40.50.200">
    <property type="entry name" value="Peptidase S8/S53 domain"/>
    <property type="match status" value="1"/>
</dbReference>
<dbReference type="PANTHER" id="PTHR43806:SF11">
    <property type="entry name" value="CEREVISIN-RELATED"/>
    <property type="match status" value="1"/>
</dbReference>
<dbReference type="InterPro" id="IPR050131">
    <property type="entry name" value="Peptidase_S8_subtilisin-like"/>
</dbReference>
<dbReference type="GO" id="GO:0006508">
    <property type="term" value="P:proteolysis"/>
    <property type="evidence" value="ECO:0007669"/>
    <property type="project" value="UniProtKB-KW"/>
</dbReference>
<comment type="caution">
    <text evidence="7">The sequence shown here is derived from an EMBL/GenBank/DDBJ whole genome shotgun (WGS) entry which is preliminary data.</text>
</comment>
<dbReference type="Gene3D" id="2.60.40.10">
    <property type="entry name" value="Immunoglobulins"/>
    <property type="match status" value="1"/>
</dbReference>
<dbReference type="PROSITE" id="PS51892">
    <property type="entry name" value="SUBTILASE"/>
    <property type="match status" value="1"/>
</dbReference>
<dbReference type="PRINTS" id="PR00723">
    <property type="entry name" value="SUBTILISIN"/>
</dbReference>
<dbReference type="PROSITE" id="PS00138">
    <property type="entry name" value="SUBTILASE_SER"/>
    <property type="match status" value="1"/>
</dbReference>
<evidence type="ECO:0000256" key="2">
    <source>
        <dbReference type="ARBA" id="ARBA00022670"/>
    </source>
</evidence>
<keyword evidence="4 5" id="KW-0720">Serine protease</keyword>
<dbReference type="Pfam" id="PF00082">
    <property type="entry name" value="Peptidase_S8"/>
    <property type="match status" value="1"/>
</dbReference>
<dbReference type="EMBL" id="BSDI01000078">
    <property type="protein sequence ID" value="GLI03201.1"/>
    <property type="molecule type" value="Genomic_DNA"/>
</dbReference>
<evidence type="ECO:0000256" key="1">
    <source>
        <dbReference type="ARBA" id="ARBA00011073"/>
    </source>
</evidence>
<feature type="active site" description="Charge relay system" evidence="5">
    <location>
        <position position="204"/>
    </location>
</feature>
<proteinExistence type="inferred from homology"/>
<keyword evidence="3 5" id="KW-0378">Hydrolase</keyword>
<dbReference type="InterPro" id="IPR036852">
    <property type="entry name" value="Peptidase_S8/S53_dom_sf"/>
</dbReference>
<dbReference type="InterPro" id="IPR013783">
    <property type="entry name" value="Ig-like_fold"/>
</dbReference>
<accession>A0ABQ5RC76</accession>
<gene>
    <name evidence="7" type="ORF">Pa4123_84790</name>
</gene>
<dbReference type="Proteomes" id="UP001144280">
    <property type="component" value="Unassembled WGS sequence"/>
</dbReference>
<keyword evidence="2 5" id="KW-0645">Protease</keyword>